<protein>
    <recommendedName>
        <fullName evidence="4">EKC/KEOPS complex subunit CGI121</fullName>
    </recommendedName>
    <alternativeName>
        <fullName evidence="3">EKC/KEOPS complex subunit cgi121</fullName>
    </alternativeName>
</protein>
<dbReference type="HOGENOM" id="CLU_065847_1_0_1"/>
<proteinExistence type="inferred from homology"/>
<keyword evidence="6 8" id="KW-0539">Nucleus</keyword>
<reference evidence="9 10" key="2">
    <citation type="journal article" date="2013" name="PLoS Genet.">
        <title>Comparative genome structure, secondary metabolite, and effector coding capacity across Cochliobolus pathogens.</title>
        <authorList>
            <person name="Condon B.J."/>
            <person name="Leng Y."/>
            <person name="Wu D."/>
            <person name="Bushley K.E."/>
            <person name="Ohm R.A."/>
            <person name="Otillar R."/>
            <person name="Martin J."/>
            <person name="Schackwitz W."/>
            <person name="Grimwood J."/>
            <person name="MohdZainudin N."/>
            <person name="Xue C."/>
            <person name="Wang R."/>
            <person name="Manning V.A."/>
            <person name="Dhillon B."/>
            <person name="Tu Z.J."/>
            <person name="Steffenson B.J."/>
            <person name="Salamov A."/>
            <person name="Sun H."/>
            <person name="Lowry S."/>
            <person name="LaButti K."/>
            <person name="Han J."/>
            <person name="Copeland A."/>
            <person name="Lindquist E."/>
            <person name="Barry K."/>
            <person name="Schmutz J."/>
            <person name="Baker S.E."/>
            <person name="Ciuffetti L.M."/>
            <person name="Grigoriev I.V."/>
            <person name="Zhong S."/>
            <person name="Turgeon B.G."/>
        </authorList>
    </citation>
    <scope>NUCLEOTIDE SEQUENCE [LARGE SCALE GENOMIC DNA]</scope>
    <source>
        <strain evidence="10">28A</strain>
    </source>
</reference>
<comment type="function">
    <text evidence="7">Component of the EKC/KEOPS complex that is required for the formation of a threonylcarbamoyl group on adenosine at position 37 (t(6)A37) in tRNAs that read codons beginning with adenine. The complex is probably involved in the transfer of the threonylcarbamoyl moiety of threonylcarbamoyl-AMP (TC-AMP) to the N6 group of A37. CGI121 acts as an allosteric effector that regulates the t(6)A activity of the complex. The EKC/KEOPS complex also promotes both telomere uncapping and telomere elongation. The complex is required for efficient recruitment of transcriptional coactivators. CGI121 is not required for tRNA modification.</text>
</comment>
<dbReference type="RefSeq" id="XP_008025342.1">
    <property type="nucleotide sequence ID" value="XM_008027151.1"/>
</dbReference>
<dbReference type="AlphaFoldDB" id="R0IP52"/>
<dbReference type="InterPro" id="IPR013926">
    <property type="entry name" value="CGI121/TPRKB"/>
</dbReference>
<sequence>MASVRTFTLPHYHLYPVHVALFDHVTNASSLRRQLLDANPDFDYAFLDASMIISPQHLLSATFIALHNFLTGRAKTRTPHSELVFRLSPNNNIAHAYATFGISDHSTAIIAVKLPLSPSPSAPGRPYAKDDSVTNQSVSAHLASAVQGTSLDIGHDATELGLRCQLDKVRKVYKLGSADGGAATTTTKTPKTNAFTTQGCLEAINHDSDRAEIETVVLGMIALKGS</sequence>
<dbReference type="SUPFAM" id="SSF143870">
    <property type="entry name" value="PF0523-like"/>
    <property type="match status" value="1"/>
</dbReference>
<evidence type="ECO:0000313" key="9">
    <source>
        <dbReference type="EMBL" id="EOA86725.1"/>
    </source>
</evidence>
<gene>
    <name evidence="9" type="ORF">SETTUDRAFT_153520</name>
</gene>
<dbReference type="GO" id="GO:0000408">
    <property type="term" value="C:EKC/KEOPS complex"/>
    <property type="evidence" value="ECO:0007669"/>
    <property type="project" value="TreeGrafter"/>
</dbReference>
<evidence type="ECO:0000256" key="8">
    <source>
        <dbReference type="RuleBase" id="RU004398"/>
    </source>
</evidence>
<dbReference type="GO" id="GO:0005634">
    <property type="term" value="C:nucleus"/>
    <property type="evidence" value="ECO:0007669"/>
    <property type="project" value="UniProtKB-SubCell"/>
</dbReference>
<comment type="subcellular location">
    <subcellularLocation>
        <location evidence="1">Nucleus</location>
    </subcellularLocation>
</comment>
<keyword evidence="5" id="KW-0819">tRNA processing</keyword>
<dbReference type="GO" id="GO:0002949">
    <property type="term" value="P:tRNA threonylcarbamoyladenosine modification"/>
    <property type="evidence" value="ECO:0007669"/>
    <property type="project" value="TreeGrafter"/>
</dbReference>
<dbReference type="STRING" id="671987.R0IP52"/>
<reference evidence="9 10" key="1">
    <citation type="journal article" date="2012" name="PLoS Pathog.">
        <title>Diverse lifestyles and strategies of plant pathogenesis encoded in the genomes of eighteen Dothideomycetes fungi.</title>
        <authorList>
            <person name="Ohm R.A."/>
            <person name="Feau N."/>
            <person name="Henrissat B."/>
            <person name="Schoch C.L."/>
            <person name="Horwitz B.A."/>
            <person name="Barry K.W."/>
            <person name="Condon B.J."/>
            <person name="Copeland A.C."/>
            <person name="Dhillon B."/>
            <person name="Glaser F."/>
            <person name="Hesse C.N."/>
            <person name="Kosti I."/>
            <person name="LaButti K."/>
            <person name="Lindquist E.A."/>
            <person name="Lucas S."/>
            <person name="Salamov A.A."/>
            <person name="Bradshaw R.E."/>
            <person name="Ciuffetti L."/>
            <person name="Hamelin R.C."/>
            <person name="Kema G.H.J."/>
            <person name="Lawrence C."/>
            <person name="Scott J.A."/>
            <person name="Spatafora J.W."/>
            <person name="Turgeon B.G."/>
            <person name="de Wit P.J.G.M."/>
            <person name="Zhong S."/>
            <person name="Goodwin S.B."/>
            <person name="Grigoriev I.V."/>
        </authorList>
    </citation>
    <scope>NUCLEOTIDE SEQUENCE [LARGE SCALE GENOMIC DNA]</scope>
    <source>
        <strain evidence="10">28A</strain>
    </source>
</reference>
<accession>R0IP52</accession>
<dbReference type="OrthoDB" id="329139at2759"/>
<dbReference type="Pfam" id="PF08617">
    <property type="entry name" value="CGI-121"/>
    <property type="match status" value="1"/>
</dbReference>
<evidence type="ECO:0000256" key="4">
    <source>
        <dbReference type="ARBA" id="ARBA00016009"/>
    </source>
</evidence>
<dbReference type="Gene3D" id="3.30.2380.10">
    <property type="entry name" value="CGI121/TPRKB"/>
    <property type="match status" value="1"/>
</dbReference>
<evidence type="ECO:0000313" key="10">
    <source>
        <dbReference type="Proteomes" id="UP000016935"/>
    </source>
</evidence>
<dbReference type="PANTHER" id="PTHR15840">
    <property type="entry name" value="CGI-121 FAMILY MEMBER"/>
    <property type="match status" value="1"/>
</dbReference>
<evidence type="ECO:0000256" key="6">
    <source>
        <dbReference type="ARBA" id="ARBA00023242"/>
    </source>
</evidence>
<dbReference type="GO" id="GO:0005829">
    <property type="term" value="C:cytosol"/>
    <property type="evidence" value="ECO:0007669"/>
    <property type="project" value="TreeGrafter"/>
</dbReference>
<dbReference type="EMBL" id="KB908592">
    <property type="protein sequence ID" value="EOA86725.1"/>
    <property type="molecule type" value="Genomic_DNA"/>
</dbReference>
<dbReference type="GeneID" id="19397310"/>
<keyword evidence="10" id="KW-1185">Reference proteome</keyword>
<name>R0IP52_EXST2</name>
<evidence type="ECO:0000256" key="2">
    <source>
        <dbReference type="ARBA" id="ARBA00005546"/>
    </source>
</evidence>
<dbReference type="PANTHER" id="PTHR15840:SF10">
    <property type="entry name" value="EKC_KEOPS COMPLEX SUBUNIT TPRKB"/>
    <property type="match status" value="1"/>
</dbReference>
<evidence type="ECO:0000256" key="3">
    <source>
        <dbReference type="ARBA" id="ARBA00015316"/>
    </source>
</evidence>
<dbReference type="eggNOG" id="KOG4066">
    <property type="taxonomic scope" value="Eukaryota"/>
</dbReference>
<evidence type="ECO:0000256" key="7">
    <source>
        <dbReference type="ARBA" id="ARBA00025043"/>
    </source>
</evidence>
<organism evidence="9 10">
    <name type="scientific">Exserohilum turcicum (strain 28A)</name>
    <name type="common">Northern leaf blight fungus</name>
    <name type="synonym">Setosphaeria turcica</name>
    <dbReference type="NCBI Taxonomy" id="671987"/>
    <lineage>
        <taxon>Eukaryota</taxon>
        <taxon>Fungi</taxon>
        <taxon>Dikarya</taxon>
        <taxon>Ascomycota</taxon>
        <taxon>Pezizomycotina</taxon>
        <taxon>Dothideomycetes</taxon>
        <taxon>Pleosporomycetidae</taxon>
        <taxon>Pleosporales</taxon>
        <taxon>Pleosporineae</taxon>
        <taxon>Pleosporaceae</taxon>
        <taxon>Exserohilum</taxon>
    </lineage>
</organism>
<dbReference type="Proteomes" id="UP000016935">
    <property type="component" value="Unassembled WGS sequence"/>
</dbReference>
<dbReference type="InterPro" id="IPR036504">
    <property type="entry name" value="CGI121/TPRKB_sf"/>
</dbReference>
<comment type="similarity">
    <text evidence="2 8">Belongs to the CGI121/TPRKB family.</text>
</comment>
<evidence type="ECO:0000256" key="1">
    <source>
        <dbReference type="ARBA" id="ARBA00004123"/>
    </source>
</evidence>
<evidence type="ECO:0000256" key="5">
    <source>
        <dbReference type="ARBA" id="ARBA00022694"/>
    </source>
</evidence>